<evidence type="ECO:0000256" key="3">
    <source>
        <dbReference type="ARBA" id="ARBA00022801"/>
    </source>
</evidence>
<dbReference type="EMBL" id="OU896711">
    <property type="protein sequence ID" value="CAH1170156.1"/>
    <property type="molecule type" value="Genomic_DNA"/>
</dbReference>
<comment type="similarity">
    <text evidence="1">Belongs to the small GTPase superfamily. Ras family.</text>
</comment>
<dbReference type="OrthoDB" id="18798at2759"/>
<dbReference type="AlphaFoldDB" id="A0A9P0DUQ3"/>
<dbReference type="SUPFAM" id="SSF52540">
    <property type="entry name" value="P-loop containing nucleoside triphosphate hydrolases"/>
    <property type="match status" value="1"/>
</dbReference>
<sequence length="211" mass="23526">MNGKGLRRKKSALCEVKVAVIGGPGVGKSALSVRFLTRRYIGEYDHQSETRYKHEVLVDNEPVLYEILDTCPKNEEDLPSTETINWADGLLLVYSIIDRRSMSYLKRVGSLIANSDIPVYIVANKNDMVHLREVSAEEGAILARHFECGFSEVAAAEMVAPVAVVFQELCRAVLAARRKSKHSLLERMLGTKTSNLRLYARGKSDSCLPKD</sequence>
<reference evidence="5" key="2">
    <citation type="submission" date="2022-10" db="EMBL/GenBank/DDBJ databases">
        <authorList>
            <consortium name="ENA_rothamsted_submissions"/>
            <consortium name="culmorum"/>
            <person name="King R."/>
        </authorList>
    </citation>
    <scope>NUCLEOTIDE SEQUENCE</scope>
</reference>
<keyword evidence="3" id="KW-0378">Hydrolase</keyword>
<gene>
    <name evidence="5" type="ORF">PHAECO_LOCUS9256</name>
</gene>
<dbReference type="SMART" id="SM00175">
    <property type="entry name" value="RAB"/>
    <property type="match status" value="1"/>
</dbReference>
<dbReference type="PANTHER" id="PTHR45704">
    <property type="entry name" value="RAS-LIKE FAMILY MEMBER 11"/>
    <property type="match status" value="1"/>
</dbReference>
<accession>A0A9P0DUQ3</accession>
<comment type="catalytic activity">
    <reaction evidence="4">
        <text>GTP + H2O = GDP + phosphate + H(+)</text>
        <dbReference type="Rhea" id="RHEA:19669"/>
        <dbReference type="ChEBI" id="CHEBI:15377"/>
        <dbReference type="ChEBI" id="CHEBI:15378"/>
        <dbReference type="ChEBI" id="CHEBI:37565"/>
        <dbReference type="ChEBI" id="CHEBI:43474"/>
        <dbReference type="ChEBI" id="CHEBI:58189"/>
        <dbReference type="EC" id="3.6.5.2"/>
    </reaction>
</comment>
<proteinExistence type="inferred from homology"/>
<dbReference type="PROSITE" id="PS51421">
    <property type="entry name" value="RAS"/>
    <property type="match status" value="1"/>
</dbReference>
<dbReference type="GO" id="GO:0005525">
    <property type="term" value="F:GTP binding"/>
    <property type="evidence" value="ECO:0007669"/>
    <property type="project" value="InterPro"/>
</dbReference>
<dbReference type="Gene3D" id="3.40.50.300">
    <property type="entry name" value="P-loop containing nucleotide triphosphate hydrolases"/>
    <property type="match status" value="1"/>
</dbReference>
<dbReference type="EC" id="3.6.5.2" evidence="2"/>
<dbReference type="PRINTS" id="PR00449">
    <property type="entry name" value="RASTRNSFRMNG"/>
</dbReference>
<name>A0A9P0DUQ3_PHACE</name>
<reference evidence="5" key="1">
    <citation type="submission" date="2022-01" db="EMBL/GenBank/DDBJ databases">
        <authorList>
            <person name="King R."/>
        </authorList>
    </citation>
    <scope>NUCLEOTIDE SEQUENCE</scope>
</reference>
<dbReference type="Proteomes" id="UP001153737">
    <property type="component" value="Chromosome 5"/>
</dbReference>
<keyword evidence="6" id="KW-1185">Reference proteome</keyword>
<evidence type="ECO:0000313" key="6">
    <source>
        <dbReference type="Proteomes" id="UP001153737"/>
    </source>
</evidence>
<evidence type="ECO:0000313" key="5">
    <source>
        <dbReference type="EMBL" id="CAH1170156.1"/>
    </source>
</evidence>
<dbReference type="InterPro" id="IPR051065">
    <property type="entry name" value="Ras-related_GTPase"/>
</dbReference>
<evidence type="ECO:0000256" key="4">
    <source>
        <dbReference type="ARBA" id="ARBA00048098"/>
    </source>
</evidence>
<dbReference type="PROSITE" id="PS51419">
    <property type="entry name" value="RAB"/>
    <property type="match status" value="1"/>
</dbReference>
<evidence type="ECO:0000256" key="1">
    <source>
        <dbReference type="ARBA" id="ARBA00008344"/>
    </source>
</evidence>
<protein>
    <recommendedName>
        <fullName evidence="2">small monomeric GTPase</fullName>
        <ecNumber evidence="2">3.6.5.2</ecNumber>
    </recommendedName>
</protein>
<organism evidence="5 6">
    <name type="scientific">Phaedon cochleariae</name>
    <name type="common">Mustard beetle</name>
    <dbReference type="NCBI Taxonomy" id="80249"/>
    <lineage>
        <taxon>Eukaryota</taxon>
        <taxon>Metazoa</taxon>
        <taxon>Ecdysozoa</taxon>
        <taxon>Arthropoda</taxon>
        <taxon>Hexapoda</taxon>
        <taxon>Insecta</taxon>
        <taxon>Pterygota</taxon>
        <taxon>Neoptera</taxon>
        <taxon>Endopterygota</taxon>
        <taxon>Coleoptera</taxon>
        <taxon>Polyphaga</taxon>
        <taxon>Cucujiformia</taxon>
        <taxon>Chrysomeloidea</taxon>
        <taxon>Chrysomelidae</taxon>
        <taxon>Chrysomelinae</taxon>
        <taxon>Chrysomelini</taxon>
        <taxon>Phaedon</taxon>
    </lineage>
</organism>
<dbReference type="GO" id="GO:0003925">
    <property type="term" value="F:G protein activity"/>
    <property type="evidence" value="ECO:0007669"/>
    <property type="project" value="UniProtKB-EC"/>
</dbReference>
<dbReference type="InterPro" id="IPR027417">
    <property type="entry name" value="P-loop_NTPase"/>
</dbReference>
<evidence type="ECO:0000256" key="2">
    <source>
        <dbReference type="ARBA" id="ARBA00011984"/>
    </source>
</evidence>
<dbReference type="SMART" id="SM00173">
    <property type="entry name" value="RAS"/>
    <property type="match status" value="1"/>
</dbReference>
<dbReference type="Pfam" id="PF00071">
    <property type="entry name" value="Ras"/>
    <property type="match status" value="1"/>
</dbReference>
<dbReference type="InterPro" id="IPR001806">
    <property type="entry name" value="Small_GTPase"/>
</dbReference>